<dbReference type="Gene3D" id="3.10.290.10">
    <property type="entry name" value="RNA-binding S4 domain"/>
    <property type="match status" value="1"/>
</dbReference>
<evidence type="ECO:0000313" key="6">
    <source>
        <dbReference type="Proteomes" id="UP000246115"/>
    </source>
</evidence>
<organism evidence="5 7">
    <name type="scientific">Streptococcus chenjunshii</name>
    <dbReference type="NCBI Taxonomy" id="2173853"/>
    <lineage>
        <taxon>Bacteria</taxon>
        <taxon>Bacillati</taxon>
        <taxon>Bacillota</taxon>
        <taxon>Bacilli</taxon>
        <taxon>Lactobacillales</taxon>
        <taxon>Streptococcaceae</taxon>
        <taxon>Streptococcus</taxon>
    </lineage>
</organism>
<dbReference type="Proteomes" id="UP000262901">
    <property type="component" value="Unassembled WGS sequence"/>
</dbReference>
<evidence type="ECO:0000256" key="1">
    <source>
        <dbReference type="PROSITE-ProRule" id="PRU00182"/>
    </source>
</evidence>
<evidence type="ECO:0000313" key="8">
    <source>
        <dbReference type="Proteomes" id="UP000264056"/>
    </source>
</evidence>
<reference evidence="4 8" key="1">
    <citation type="submission" date="2018-08" db="EMBL/GenBank/DDBJ databases">
        <title>Draft genome of Streptococcus sp .nov. Z2.</title>
        <authorList>
            <person name="Tian Z."/>
        </authorList>
    </citation>
    <scope>NUCLEOTIDE SEQUENCE [LARGE SCALE GENOMIC DNA]</scope>
    <source>
        <strain evidence="4 8">Z2</strain>
    </source>
</reference>
<evidence type="ECO:0000256" key="2">
    <source>
        <dbReference type="SAM" id="MobiDB-lite"/>
    </source>
</evidence>
<evidence type="ECO:0000313" key="3">
    <source>
        <dbReference type="EMBL" id="AXQ79662.1"/>
    </source>
</evidence>
<reference evidence="3" key="4">
    <citation type="journal article" date="2019" name="Int. J. Syst. Evol. Microbiol.">
        <title>Streptococcus chenjunshii sp. nov. isolated from feces of Tibetan antelopes.</title>
        <authorList>
            <person name="Tian Z."/>
            <person name="Lu S."/>
            <person name="Jin D."/>
            <person name="Yang J."/>
            <person name="Pu J."/>
            <person name="Lai X.H."/>
            <person name="Bai X.N."/>
            <person name="Wu X.M."/>
            <person name="Li J."/>
            <person name="Wang S."/>
            <person name="Xu J."/>
        </authorList>
    </citation>
    <scope>NUCLEOTIDE SEQUENCE</scope>
    <source>
        <strain evidence="3">Z15</strain>
    </source>
</reference>
<evidence type="ECO:0000313" key="5">
    <source>
        <dbReference type="EMBL" id="RFU53066.1"/>
    </source>
</evidence>
<feature type="compositionally biased region" description="Basic and acidic residues" evidence="2">
    <location>
        <begin position="116"/>
        <end position="129"/>
    </location>
</feature>
<reference evidence="6" key="3">
    <citation type="submission" date="2018-08" db="EMBL/GenBank/DDBJ databases">
        <title>Streptococcus chenjunshii sp. nov., isolated from stools sample of the Tibetan antelope in the Qinghai-Tibet plateau, China.</title>
        <authorList>
            <person name="Tian Z."/>
        </authorList>
    </citation>
    <scope>NUCLEOTIDE SEQUENCE [LARGE SCALE GENOMIC DNA]</scope>
    <source>
        <strain evidence="6">Z15</strain>
    </source>
</reference>
<dbReference type="SUPFAM" id="SSF55174">
    <property type="entry name" value="Alpha-L RNA-binding motif"/>
    <property type="match status" value="1"/>
</dbReference>
<dbReference type="Proteomes" id="UP000264056">
    <property type="component" value="Unassembled WGS sequence"/>
</dbReference>
<dbReference type="RefSeq" id="WP_116878249.1">
    <property type="nucleotide sequence ID" value="NZ_CP031733.1"/>
</dbReference>
<feature type="compositionally biased region" description="Low complexity" evidence="2">
    <location>
        <begin position="94"/>
        <end position="110"/>
    </location>
</feature>
<dbReference type="EMBL" id="QVQY01000011">
    <property type="protein sequence ID" value="RFU51023.1"/>
    <property type="molecule type" value="Genomic_DNA"/>
</dbReference>
<keyword evidence="8" id="KW-1185">Reference proteome</keyword>
<dbReference type="InterPro" id="IPR014330">
    <property type="entry name" value="RNA-bd_S4-rel_YaaA"/>
</dbReference>
<name>A0A372KM68_9STRE</name>
<keyword evidence="1" id="KW-0694">RNA-binding</keyword>
<proteinExistence type="predicted"/>
<feature type="region of interest" description="Disordered" evidence="2">
    <location>
        <begin position="94"/>
        <end position="129"/>
    </location>
</feature>
<gene>
    <name evidence="5" type="primary">yaaA</name>
    <name evidence="3" type="ORF">DDV21_011625</name>
    <name evidence="4" type="ORF">DDV22_05425</name>
    <name evidence="5" type="ORF">DDV23_06220</name>
</gene>
<dbReference type="OrthoDB" id="9811532at2"/>
<evidence type="ECO:0000313" key="7">
    <source>
        <dbReference type="Proteomes" id="UP000262901"/>
    </source>
</evidence>
<sequence length="129" mass="14483">MEYKLFTDYITLQALLKQTGIISSGGAVKTFLAETQVLFNGQTEKRRGKKIRIGDVITIPQKNIVMTITEPSEAEKDDYAKDLAEKERVAALVKKLNQNNKKGQQKNTKNTSRKKTAADKDKPVRFPGI</sequence>
<reference evidence="5 7" key="2">
    <citation type="submission" date="2018-08" db="EMBL/GenBank/DDBJ databases">
        <title>Draft genome of Streptococcus sp. nov. Z1.</title>
        <authorList>
            <person name="Tian Z."/>
        </authorList>
    </citation>
    <scope>NUCLEOTIDE SEQUENCE [LARGE SCALE GENOMIC DNA]</scope>
    <source>
        <strain evidence="5">Z1</strain>
        <strain evidence="7">Z1(2018)</strain>
    </source>
</reference>
<protein>
    <submittedName>
        <fullName evidence="5">S4 domain-containing protein YaaA</fullName>
    </submittedName>
</protein>
<dbReference type="InterPro" id="IPR036986">
    <property type="entry name" value="S4_RNA-bd_sf"/>
</dbReference>
<dbReference type="CDD" id="cd00165">
    <property type="entry name" value="S4"/>
    <property type="match status" value="1"/>
</dbReference>
<accession>A0A346NF67</accession>
<dbReference type="EMBL" id="QVQZ01000012">
    <property type="protein sequence ID" value="RFU53066.1"/>
    <property type="molecule type" value="Genomic_DNA"/>
</dbReference>
<dbReference type="AlphaFoldDB" id="A0A372KM68"/>
<evidence type="ECO:0000313" key="4">
    <source>
        <dbReference type="EMBL" id="RFU51023.1"/>
    </source>
</evidence>
<dbReference type="GO" id="GO:0003723">
    <property type="term" value="F:RNA binding"/>
    <property type="evidence" value="ECO:0007669"/>
    <property type="project" value="UniProtKB-KW"/>
</dbReference>
<dbReference type="Pfam" id="PF13275">
    <property type="entry name" value="S4_2"/>
    <property type="match status" value="1"/>
</dbReference>
<dbReference type="NCBIfam" id="TIGR02988">
    <property type="entry name" value="YaaA_near_RecF"/>
    <property type="match status" value="1"/>
</dbReference>
<accession>A0A372KM68</accession>
<dbReference type="EMBL" id="CP031733">
    <property type="protein sequence ID" value="AXQ79662.1"/>
    <property type="molecule type" value="Genomic_DNA"/>
</dbReference>
<dbReference type="KEGG" id="schj:DDV21_011625"/>
<dbReference type="PROSITE" id="PS50889">
    <property type="entry name" value="S4"/>
    <property type="match status" value="1"/>
</dbReference>
<dbReference type="Proteomes" id="UP000246115">
    <property type="component" value="Chromosome"/>
</dbReference>